<name>A0A7D9ER67_PARCT</name>
<dbReference type="PANTHER" id="PTHR47577:SF2">
    <property type="entry name" value="THAP DOMAIN CONTAINING 9"/>
    <property type="match status" value="1"/>
</dbReference>
<dbReference type="InterPro" id="IPR048366">
    <property type="entry name" value="TNP-like_GBD"/>
</dbReference>
<dbReference type="EMBL" id="CACRXK020008660">
    <property type="protein sequence ID" value="CAB4015286.1"/>
    <property type="molecule type" value="Genomic_DNA"/>
</dbReference>
<gene>
    <name evidence="2" type="ORF">PACLA_8A036607</name>
</gene>
<evidence type="ECO:0000259" key="1">
    <source>
        <dbReference type="Pfam" id="PF21788"/>
    </source>
</evidence>
<evidence type="ECO:0000313" key="2">
    <source>
        <dbReference type="EMBL" id="CAB4015286.1"/>
    </source>
</evidence>
<dbReference type="Pfam" id="PF21788">
    <property type="entry name" value="TNP-like_GBD"/>
    <property type="match status" value="1"/>
</dbReference>
<organism evidence="2 3">
    <name type="scientific">Paramuricea clavata</name>
    <name type="common">Red gorgonian</name>
    <name type="synonym">Violescent sea-whip</name>
    <dbReference type="NCBI Taxonomy" id="317549"/>
    <lineage>
        <taxon>Eukaryota</taxon>
        <taxon>Metazoa</taxon>
        <taxon>Cnidaria</taxon>
        <taxon>Anthozoa</taxon>
        <taxon>Octocorallia</taxon>
        <taxon>Malacalcyonacea</taxon>
        <taxon>Plexauridae</taxon>
        <taxon>Paramuricea</taxon>
    </lineage>
</organism>
<sequence>MKVNLAAQVLSSSVAGALEYCEGKLKLPQFQGCGPTVKFICVFEHLFDVLNSRNPLARNFKVTIRRSNYQYTKRFLDEARRSNYQYTKRFLDEASNYIRNLKTSDGQSILTSKRKTGFFGFLLCINAVVGLAEDLVNAENPVLKYLLTYKMSQDHSELFFSAQIQATADEAQHRRGRGNCTPQDDTDILNSVQDQHEINSLPTGISDVAIARRYDLALRPPAADDHDYCDVSNAMELSEYKEAARSYIAGYVVKMVEKKIHCPQCVTALTTNKENIPDLFITWKTNGGLRLPSSDF</sequence>
<dbReference type="AlphaFoldDB" id="A0A7D9ER67"/>
<dbReference type="PANTHER" id="PTHR47577">
    <property type="entry name" value="THAP DOMAIN-CONTAINING PROTEIN 6"/>
    <property type="match status" value="1"/>
</dbReference>
<keyword evidence="3" id="KW-1185">Reference proteome</keyword>
<dbReference type="Proteomes" id="UP001152795">
    <property type="component" value="Unassembled WGS sequence"/>
</dbReference>
<proteinExistence type="predicted"/>
<reference evidence="2" key="1">
    <citation type="submission" date="2020-04" db="EMBL/GenBank/DDBJ databases">
        <authorList>
            <person name="Alioto T."/>
            <person name="Alioto T."/>
            <person name="Gomez Garrido J."/>
        </authorList>
    </citation>
    <scope>NUCLEOTIDE SEQUENCE</scope>
    <source>
        <strain evidence="2">A484AB</strain>
    </source>
</reference>
<comment type="caution">
    <text evidence="2">The sequence shown here is derived from an EMBL/GenBank/DDBJ whole genome shotgun (WGS) entry which is preliminary data.</text>
</comment>
<dbReference type="OrthoDB" id="6491412at2759"/>
<evidence type="ECO:0000313" key="3">
    <source>
        <dbReference type="Proteomes" id="UP001152795"/>
    </source>
</evidence>
<feature type="domain" description="Transposable element P transposase-like GTP-binding insertion" evidence="1">
    <location>
        <begin position="1"/>
        <end position="61"/>
    </location>
</feature>
<protein>
    <recommendedName>
        <fullName evidence="1">Transposable element P transposase-like GTP-binding insertion domain-containing protein</fullName>
    </recommendedName>
</protein>
<accession>A0A7D9ER67</accession>